<keyword evidence="1" id="KW-0812">Transmembrane</keyword>
<dbReference type="Gene3D" id="2.60.40.1820">
    <property type="match status" value="1"/>
</dbReference>
<dbReference type="Proteomes" id="UP000316008">
    <property type="component" value="Unassembled WGS sequence"/>
</dbReference>
<evidence type="ECO:0000313" key="3">
    <source>
        <dbReference type="Proteomes" id="UP000316008"/>
    </source>
</evidence>
<name>A0A556MN61_9FLAO</name>
<comment type="caution">
    <text evidence="2">The sequence shown here is derived from an EMBL/GenBank/DDBJ whole genome shotgun (WGS) entry which is preliminary data.</text>
</comment>
<organism evidence="2 3">
    <name type="scientific">Fluviicola chungangensis</name>
    <dbReference type="NCBI Taxonomy" id="2597671"/>
    <lineage>
        <taxon>Bacteria</taxon>
        <taxon>Pseudomonadati</taxon>
        <taxon>Bacteroidota</taxon>
        <taxon>Flavobacteriia</taxon>
        <taxon>Flavobacteriales</taxon>
        <taxon>Crocinitomicaceae</taxon>
        <taxon>Fluviicola</taxon>
    </lineage>
</organism>
<dbReference type="SUPFAM" id="SSF117070">
    <property type="entry name" value="LEA14-like"/>
    <property type="match status" value="1"/>
</dbReference>
<accession>A0A556MN61</accession>
<proteinExistence type="predicted"/>
<protein>
    <recommendedName>
        <fullName evidence="4">LEA type 2 family protein</fullName>
    </recommendedName>
</protein>
<dbReference type="RefSeq" id="WP_144334073.1">
    <property type="nucleotide sequence ID" value="NZ_VLPL01000008.1"/>
</dbReference>
<gene>
    <name evidence="2" type="ORF">FO442_15235</name>
</gene>
<keyword evidence="3" id="KW-1185">Reference proteome</keyword>
<dbReference type="OrthoDB" id="9829605at2"/>
<reference evidence="2 3" key="1">
    <citation type="submission" date="2019-07" db="EMBL/GenBank/DDBJ databases">
        <authorList>
            <person name="Huq M.A."/>
        </authorList>
    </citation>
    <scope>NUCLEOTIDE SEQUENCE [LARGE SCALE GENOMIC DNA]</scope>
    <source>
        <strain evidence="2 3">MAH-3</strain>
    </source>
</reference>
<keyword evidence="1" id="KW-0472">Membrane</keyword>
<dbReference type="AlphaFoldDB" id="A0A556MN61"/>
<evidence type="ECO:0000313" key="2">
    <source>
        <dbReference type="EMBL" id="TSJ41262.1"/>
    </source>
</evidence>
<feature type="transmembrane region" description="Helical" evidence="1">
    <location>
        <begin position="6"/>
        <end position="25"/>
    </location>
</feature>
<evidence type="ECO:0000256" key="1">
    <source>
        <dbReference type="SAM" id="Phobius"/>
    </source>
</evidence>
<evidence type="ECO:0008006" key="4">
    <source>
        <dbReference type="Google" id="ProtNLM"/>
    </source>
</evidence>
<keyword evidence="1" id="KW-1133">Transmembrane helix</keyword>
<dbReference type="EMBL" id="VLPL01000008">
    <property type="protein sequence ID" value="TSJ41262.1"/>
    <property type="molecule type" value="Genomic_DNA"/>
</dbReference>
<sequence>MKRIWIPVAVFVVFGLLGVGIYGIVSISKSVNYEVLGYAVQKLDNVGVTFRVSFLVTNPSSFNLEVWNQYYEFYVGGFKISTITSNAHYTLLADNSSVIPLDVQFTWEDIHSKVAPMYSQTTTTAIGDLPVLIKGKLSAKTGFLRISHFPVRFNGRLWWFLP</sequence>